<feature type="region of interest" description="Disordered" evidence="1">
    <location>
        <begin position="121"/>
        <end position="143"/>
    </location>
</feature>
<feature type="compositionally biased region" description="Polar residues" evidence="1">
    <location>
        <begin position="1"/>
        <end position="14"/>
    </location>
</feature>
<dbReference type="EMBL" id="NIRI02000010">
    <property type="protein sequence ID" value="KAG5454330.1"/>
    <property type="molecule type" value="Genomic_DNA"/>
</dbReference>
<dbReference type="OrthoDB" id="6251696at2759"/>
<evidence type="ECO:0000313" key="3">
    <source>
        <dbReference type="Proteomes" id="UP000286415"/>
    </source>
</evidence>
<feature type="compositionally biased region" description="Polar residues" evidence="1">
    <location>
        <begin position="130"/>
        <end position="143"/>
    </location>
</feature>
<gene>
    <name evidence="2" type="ORF">CSKR_109216</name>
</gene>
<dbReference type="AlphaFoldDB" id="A0A8T1MZ49"/>
<evidence type="ECO:0000313" key="2">
    <source>
        <dbReference type="EMBL" id="KAG5454330.1"/>
    </source>
</evidence>
<evidence type="ECO:0000256" key="1">
    <source>
        <dbReference type="SAM" id="MobiDB-lite"/>
    </source>
</evidence>
<accession>A0A8T1MZ49</accession>
<feature type="region of interest" description="Disordered" evidence="1">
    <location>
        <begin position="1"/>
        <end position="25"/>
    </location>
</feature>
<name>A0A8T1MZ49_CLOSI</name>
<protein>
    <submittedName>
        <fullName evidence="2">Uncharacterized protein</fullName>
    </submittedName>
</protein>
<sequence length="328" mass="36926">MNGSMNVEHSNPSSFRELEETTSEQRTITPTGVVGGLWSGVWVKSPGERQGAGTLKIAIELPLADLMVSEPLGSEVRLRTRSPQRYTKGTSEEYLKPYGSMPVQLGSRRGVLPHQYRSTLFRSVDGPSSDPGQNVRSPTGDSVSQSYLAAMTEMDNMLDNTIDWKKVEELETTIWMAQTDPKCPAFVRKNSVKSYKNILLQALARCKQKADTLKKEANEFYGQTEGMLSSAQMQKLAHFRLLMADTSQEVNLVEKMIQNAEVFIPVEDAQQQRQQKKHSLLTTPNLVRERYARQVRVICEMLLMMEELFGSVKRDGDQHALQLIPNSI</sequence>
<reference evidence="2 3" key="2">
    <citation type="journal article" date="2021" name="Genomics">
        <title>High-quality reference genome for Clonorchis sinensis.</title>
        <authorList>
            <person name="Young N.D."/>
            <person name="Stroehlein A.J."/>
            <person name="Kinkar L."/>
            <person name="Wang T."/>
            <person name="Sohn W.M."/>
            <person name="Chang B.C.H."/>
            <person name="Kaur P."/>
            <person name="Weisz D."/>
            <person name="Dudchenko O."/>
            <person name="Aiden E.L."/>
            <person name="Korhonen P.K."/>
            <person name="Gasser R.B."/>
        </authorList>
    </citation>
    <scope>NUCLEOTIDE SEQUENCE [LARGE SCALE GENOMIC DNA]</scope>
    <source>
        <strain evidence="2">Cs-k2</strain>
    </source>
</reference>
<keyword evidence="3" id="KW-1185">Reference proteome</keyword>
<proteinExistence type="predicted"/>
<organism evidence="2 3">
    <name type="scientific">Clonorchis sinensis</name>
    <name type="common">Chinese liver fluke</name>
    <dbReference type="NCBI Taxonomy" id="79923"/>
    <lineage>
        <taxon>Eukaryota</taxon>
        <taxon>Metazoa</taxon>
        <taxon>Spiralia</taxon>
        <taxon>Lophotrochozoa</taxon>
        <taxon>Platyhelminthes</taxon>
        <taxon>Trematoda</taxon>
        <taxon>Digenea</taxon>
        <taxon>Opisthorchiida</taxon>
        <taxon>Opisthorchiata</taxon>
        <taxon>Opisthorchiidae</taxon>
        <taxon>Clonorchis</taxon>
    </lineage>
</organism>
<comment type="caution">
    <text evidence="2">The sequence shown here is derived from an EMBL/GenBank/DDBJ whole genome shotgun (WGS) entry which is preliminary data.</text>
</comment>
<dbReference type="Proteomes" id="UP000286415">
    <property type="component" value="Unassembled WGS sequence"/>
</dbReference>
<reference evidence="2 3" key="1">
    <citation type="journal article" date="2018" name="Biotechnol. Adv.">
        <title>Improved genomic resources and new bioinformatic workflow for the carcinogenic parasite Clonorchis sinensis: Biotechnological implications.</title>
        <authorList>
            <person name="Wang D."/>
            <person name="Korhonen P.K."/>
            <person name="Gasser R.B."/>
            <person name="Young N.D."/>
        </authorList>
    </citation>
    <scope>NUCLEOTIDE SEQUENCE [LARGE SCALE GENOMIC DNA]</scope>
    <source>
        <strain evidence="2">Cs-k2</strain>
    </source>
</reference>